<name>A0A3G3BV97_9CAUD</name>
<reference evidence="1 2" key="1">
    <citation type="submission" date="2018-09" db="EMBL/GenBank/DDBJ databases">
        <title>Comparative Genomic Analysis of Eight Novel Haloalkaliphilic Bacteriophages from Lake Elmenteita, Kenya.</title>
        <authorList>
            <person name="Akhwale J.K."/>
        </authorList>
    </citation>
    <scope>NUCLEOTIDE SEQUENCE [LARGE SCALE GENOMIC DNA]</scope>
</reference>
<dbReference type="Proteomes" id="UP000274199">
    <property type="component" value="Segment"/>
</dbReference>
<evidence type="ECO:0000313" key="1">
    <source>
        <dbReference type="EMBL" id="AYP68158.1"/>
    </source>
</evidence>
<sequence length="40" mass="4789">MDKDKLLKELQRRIDESVENCEEEVEDALVSLLWWIKNNG</sequence>
<proteinExistence type="predicted"/>
<evidence type="ECO:0000313" key="2">
    <source>
        <dbReference type="Proteomes" id="UP000274199"/>
    </source>
</evidence>
<organism evidence="1 2">
    <name type="scientific">Bacillus phage vB_BcoS-136</name>
    <dbReference type="NCBI Taxonomy" id="2419619"/>
    <lineage>
        <taxon>Viruses</taxon>
        <taxon>Duplodnaviria</taxon>
        <taxon>Heunggongvirae</taxon>
        <taxon>Uroviricota</taxon>
        <taxon>Caudoviricetes</taxon>
        <taxon>Heleneionescovirinae</taxon>
        <taxon>Kenyattavirus</taxon>
        <taxon>Kenyattavirus kv136</taxon>
    </lineage>
</organism>
<protein>
    <submittedName>
        <fullName evidence="1">Uncharacterized protein</fullName>
    </submittedName>
</protein>
<dbReference type="EMBL" id="MH884508">
    <property type="protein sequence ID" value="AYP68158.1"/>
    <property type="molecule type" value="Genomic_DNA"/>
</dbReference>
<accession>A0A3G3BV97</accession>
<keyword evidence="2" id="KW-1185">Reference proteome</keyword>
<gene>
    <name evidence="1" type="ORF">vBBcoS136_00026</name>
</gene>